<gene>
    <name evidence="1" type="ORF">IE53DRAFT_389894</name>
</gene>
<evidence type="ECO:0000313" key="1">
    <source>
        <dbReference type="EMBL" id="PWN47947.1"/>
    </source>
</evidence>
<keyword evidence="2" id="KW-1185">Reference proteome</keyword>
<name>A0ACD0NQ65_9BASI</name>
<organism evidence="1 2">
    <name type="scientific">Violaceomyces palustris</name>
    <dbReference type="NCBI Taxonomy" id="1673888"/>
    <lineage>
        <taxon>Eukaryota</taxon>
        <taxon>Fungi</taxon>
        <taxon>Dikarya</taxon>
        <taxon>Basidiomycota</taxon>
        <taxon>Ustilaginomycotina</taxon>
        <taxon>Ustilaginomycetes</taxon>
        <taxon>Violaceomycetales</taxon>
        <taxon>Violaceomycetaceae</taxon>
        <taxon>Violaceomyces</taxon>
    </lineage>
</organism>
<dbReference type="Proteomes" id="UP000245626">
    <property type="component" value="Unassembled WGS sequence"/>
</dbReference>
<proteinExistence type="predicted"/>
<sequence>MAHLRQTTQSLRFQRKQGSSAPLVPQKDYRPTALLKEYTRLHQKQPWTPAFSAAVRLLLIIRISSAMYSIIQDCDETYNYWEPLHSIVFPASGGGSKGSFQTWEYAPDFAIRSWAYLAQYWPFAASLARLGMGKRQVFFAVRILLAFTSTVIEARFYRTVVECVNLRVGRYLLSMMVFSAGMFEASTALLPSTFSMYATMLAMSFALHPSRLPVGHPSTVTAPSQRPFLPYRVLATTFFFALGAVVGWPFSLVLAVPFVIEELFLKGDDLVPANRQSSWLSARWTGLFNAAFISSVVIAPVFVIDTLAYGRSVLVPLNIIKYNVLSASRGAGPELYGVESPTFYLSNLTLNFNILLPLALLSLPALLLTARFDPKRIERAVSERADAKGHKTAPEPSSPFVLMLLRLTPFYLWLAVLTLQPHKEERFMYPAYPLLCLNAAVAVYLLRGLFEAAFISYTKSPYKASKTSLFRNFTTGLVLTSMLLGVLRIVSTLSNYHAPMDVLFHLEGTELPRVVATLFPETLSDDVRARIQAGLPAVASAEERDDAERGHGTVEGRSRDLSIDLSPLKRVQPPIRLCYAKEWHRFPTHFLVPDGVEVEFVRSEFKGILPRHFEGSPAARVEGEDVIAQGLDTSLGWLVWPWQGFTRNRNLRFNDLNLEMEDVYVPIESCDYLVDLSLPNRPGSSLPPLEPDHASNEELFERLKCVPFLDNASSRSSGQPKTILDKAVDTLLRSFWLPDPLGFRSQRMKGWFGEYCLLKKKEADVFRTMKREV</sequence>
<dbReference type="EMBL" id="KZ820300">
    <property type="protein sequence ID" value="PWN47947.1"/>
    <property type="molecule type" value="Genomic_DNA"/>
</dbReference>
<reference evidence="1 2" key="1">
    <citation type="journal article" date="2018" name="Mol. Biol. Evol.">
        <title>Broad Genomic Sampling Reveals a Smut Pathogenic Ancestry of the Fungal Clade Ustilaginomycotina.</title>
        <authorList>
            <person name="Kijpornyongpan T."/>
            <person name="Mondo S.J."/>
            <person name="Barry K."/>
            <person name="Sandor L."/>
            <person name="Lee J."/>
            <person name="Lipzen A."/>
            <person name="Pangilinan J."/>
            <person name="LaButti K."/>
            <person name="Hainaut M."/>
            <person name="Henrissat B."/>
            <person name="Grigoriev I.V."/>
            <person name="Spatafora J.W."/>
            <person name="Aime M.C."/>
        </authorList>
    </citation>
    <scope>NUCLEOTIDE SEQUENCE [LARGE SCALE GENOMIC DNA]</scope>
    <source>
        <strain evidence="1 2">SA 807</strain>
    </source>
</reference>
<protein>
    <submittedName>
        <fullName evidence="1">Uncharacterized protein</fullName>
    </submittedName>
</protein>
<evidence type="ECO:0000313" key="2">
    <source>
        <dbReference type="Proteomes" id="UP000245626"/>
    </source>
</evidence>
<accession>A0ACD0NQ65</accession>